<protein>
    <recommendedName>
        <fullName evidence="5">Protein kinase domain-containing protein</fullName>
    </recommendedName>
</protein>
<evidence type="ECO:0000256" key="3">
    <source>
        <dbReference type="ARBA" id="ARBA00022777"/>
    </source>
</evidence>
<evidence type="ECO:0000313" key="6">
    <source>
        <dbReference type="Ensembl" id="ENSOANP00000020385.2"/>
    </source>
</evidence>
<dbReference type="PROSITE" id="PS50011">
    <property type="entry name" value="PROTEIN_KINASE_DOM"/>
    <property type="match status" value="1"/>
</dbReference>
<name>F6SA83_ORNAN</name>
<dbReference type="GeneTree" id="ENSGT00390000016453"/>
<dbReference type="InterPro" id="IPR036537">
    <property type="entry name" value="Adaptor_Cbl_N_dom_sf"/>
</dbReference>
<dbReference type="InterPro" id="IPR011009">
    <property type="entry name" value="Kinase-like_dom_sf"/>
</dbReference>
<reference evidence="6" key="3">
    <citation type="submission" date="2025-09" db="UniProtKB">
        <authorList>
            <consortium name="Ensembl"/>
        </authorList>
    </citation>
    <scope>IDENTIFICATION</scope>
    <source>
        <strain evidence="6">Glennie</strain>
    </source>
</reference>
<dbReference type="InterPro" id="IPR059179">
    <property type="entry name" value="MLKL-like_MCAfunc"/>
</dbReference>
<evidence type="ECO:0000256" key="2">
    <source>
        <dbReference type="ARBA" id="ARBA00022741"/>
    </source>
</evidence>
<reference evidence="6" key="2">
    <citation type="submission" date="2025-08" db="UniProtKB">
        <authorList>
            <consortium name="Ensembl"/>
        </authorList>
    </citation>
    <scope>IDENTIFICATION</scope>
    <source>
        <strain evidence="6">Glennie</strain>
    </source>
</reference>
<dbReference type="InterPro" id="IPR000719">
    <property type="entry name" value="Prot_kinase_dom"/>
</dbReference>
<evidence type="ECO:0000256" key="4">
    <source>
        <dbReference type="ARBA" id="ARBA00022840"/>
    </source>
</evidence>
<dbReference type="GO" id="GO:0005524">
    <property type="term" value="F:ATP binding"/>
    <property type="evidence" value="ECO:0007669"/>
    <property type="project" value="UniProtKB-KW"/>
</dbReference>
<keyword evidence="4" id="KW-0067">ATP-binding</keyword>
<dbReference type="GO" id="GO:0007166">
    <property type="term" value="P:cell surface receptor signaling pathway"/>
    <property type="evidence" value="ECO:0007669"/>
    <property type="project" value="InterPro"/>
</dbReference>
<keyword evidence="1" id="KW-0808">Transferase</keyword>
<dbReference type="PANTHER" id="PTHR27001:SF931">
    <property type="entry name" value="OS11G0664100 PROTEIN"/>
    <property type="match status" value="1"/>
</dbReference>
<dbReference type="GO" id="GO:0005737">
    <property type="term" value="C:cytoplasm"/>
    <property type="evidence" value="ECO:0000318"/>
    <property type="project" value="GO_Central"/>
</dbReference>
<proteinExistence type="predicted"/>
<dbReference type="Proteomes" id="UP000002279">
    <property type="component" value="Chromosome 11"/>
</dbReference>
<accession>F6SA83</accession>
<keyword evidence="7" id="KW-1185">Reference proteome</keyword>
<dbReference type="CDD" id="cd21037">
    <property type="entry name" value="MLKL_NTD"/>
    <property type="match status" value="1"/>
</dbReference>
<dbReference type="AlphaFoldDB" id="F6SA83"/>
<sequence length="414" mass="48200">MEILGHILDLAQKIYDRCETVKCCQKQCRRLGDRILILKTPLERLRDLQEEDWSGELEYILNKLQGALEKAKSLIEQFSQKDIFQKFLSISSTEEDFALVNDHMSDAAEGLSLLLQTEQRQLIRETFRRETRQRQDRRDAKEDRAHWEELLKGNKEIKAEVQKVQNSMIHVESSMENLATDMKKILRLAEQSQQSSSPAAQEKIKEIKIEQLIKTPWVLRMENKYHMLYIGEYYKSPVSIKVFKDTQGTSPRAIRKIFNKEIETMKKFEYPNILRIYGICIDERGPQPRFLLVMEYCELGTLGELLEAKPDLTWEERVFLALGAARGLYRLHHSEEKTKLHGCITSAKFLVAKGYEVKVSDLVVGISWARFTCWQRGCLTITRPEGQANSPPITYPCFWSYFFSFFSSSALFSA</sequence>
<dbReference type="GO" id="GO:0004713">
    <property type="term" value="F:protein tyrosine kinase activity"/>
    <property type="evidence" value="ECO:0007669"/>
    <property type="project" value="InterPro"/>
</dbReference>
<evidence type="ECO:0000259" key="5">
    <source>
        <dbReference type="PROSITE" id="PS50011"/>
    </source>
</evidence>
<feature type="domain" description="Protein kinase" evidence="5">
    <location>
        <begin position="214"/>
        <end position="414"/>
    </location>
</feature>
<dbReference type="GO" id="GO:0097527">
    <property type="term" value="P:necroptotic signaling pathway"/>
    <property type="evidence" value="ECO:0000318"/>
    <property type="project" value="GO_Central"/>
</dbReference>
<dbReference type="SUPFAM" id="SSF56112">
    <property type="entry name" value="Protein kinase-like (PK-like)"/>
    <property type="match status" value="1"/>
</dbReference>
<dbReference type="Gene3D" id="1.10.510.10">
    <property type="entry name" value="Transferase(Phosphotransferase) domain 1"/>
    <property type="match status" value="1"/>
</dbReference>
<dbReference type="FunFam" id="3.30.200.20:FF:000437">
    <property type="entry name" value="Mixed lineage kinase domain-like pseudokinase"/>
    <property type="match status" value="1"/>
</dbReference>
<dbReference type="PANTHER" id="PTHR27001">
    <property type="entry name" value="OS01G0253100 PROTEIN"/>
    <property type="match status" value="1"/>
</dbReference>
<dbReference type="InterPro" id="IPR054000">
    <property type="entry name" value="MLKL_N"/>
</dbReference>
<keyword evidence="3" id="KW-0418">Kinase</keyword>
<dbReference type="Bgee" id="ENSOANG00000012889">
    <property type="expression patterns" value="Expressed in fibroblast and 3 other cell types or tissues"/>
</dbReference>
<dbReference type="OMA" id="ANKKQCH"/>
<dbReference type="Pfam" id="PF07714">
    <property type="entry name" value="PK_Tyr_Ser-Thr"/>
    <property type="match status" value="1"/>
</dbReference>
<dbReference type="Gene3D" id="1.20.930.20">
    <property type="entry name" value="Adaptor protein Cbl, N-terminal domain"/>
    <property type="match status" value="1"/>
</dbReference>
<dbReference type="SMART" id="SM00219">
    <property type="entry name" value="TyrKc"/>
    <property type="match status" value="1"/>
</dbReference>
<dbReference type="HOGENOM" id="CLU_044216_1_0_1"/>
<dbReference type="InParanoid" id="F6SA83"/>
<keyword evidence="2" id="KW-0547">Nucleotide-binding</keyword>
<dbReference type="Pfam" id="PF22215">
    <property type="entry name" value="MLKL_N"/>
    <property type="match status" value="1"/>
</dbReference>
<reference evidence="6 7" key="1">
    <citation type="journal article" date="2008" name="Nature">
        <title>Genome analysis of the platypus reveals unique signatures of evolution.</title>
        <authorList>
            <person name="Warren W.C."/>
            <person name="Hillier L.W."/>
            <person name="Marshall Graves J.A."/>
            <person name="Birney E."/>
            <person name="Ponting C.P."/>
            <person name="Grutzner F."/>
            <person name="Belov K."/>
            <person name="Miller W."/>
            <person name="Clarke L."/>
            <person name="Chinwalla A.T."/>
            <person name="Yang S.P."/>
            <person name="Heger A."/>
            <person name="Locke D.P."/>
            <person name="Miethke P."/>
            <person name="Waters P.D."/>
            <person name="Veyrunes F."/>
            <person name="Fulton L."/>
            <person name="Fulton B."/>
            <person name="Graves T."/>
            <person name="Wallis J."/>
            <person name="Puente X.S."/>
            <person name="Lopez-Otin C."/>
            <person name="Ordonez G.R."/>
            <person name="Eichler E.E."/>
            <person name="Chen L."/>
            <person name="Cheng Z."/>
            <person name="Deakin J.E."/>
            <person name="Alsop A."/>
            <person name="Thompson K."/>
            <person name="Kirby P."/>
            <person name="Papenfuss A.T."/>
            <person name="Wakefield M.J."/>
            <person name="Olender T."/>
            <person name="Lancet D."/>
            <person name="Huttley G.A."/>
            <person name="Smit A.F."/>
            <person name="Pask A."/>
            <person name="Temple-Smith P."/>
            <person name="Batzer M.A."/>
            <person name="Walker J.A."/>
            <person name="Konkel M.K."/>
            <person name="Harris R.S."/>
            <person name="Whittington C.M."/>
            <person name="Wong E.S."/>
            <person name="Gemmell N.J."/>
            <person name="Buschiazzo E."/>
            <person name="Vargas Jentzsch I.M."/>
            <person name="Merkel A."/>
            <person name="Schmitz J."/>
            <person name="Zemann A."/>
            <person name="Churakov G."/>
            <person name="Kriegs J.O."/>
            <person name="Brosius J."/>
            <person name="Murchison E.P."/>
            <person name="Sachidanandam R."/>
            <person name="Smith C."/>
            <person name="Hannon G.J."/>
            <person name="Tsend-Ayush E."/>
            <person name="McMillan D."/>
            <person name="Attenborough R."/>
            <person name="Rens W."/>
            <person name="Ferguson-Smith M."/>
            <person name="Lefevre C.M."/>
            <person name="Sharp J.A."/>
            <person name="Nicholas K.R."/>
            <person name="Ray D.A."/>
            <person name="Kube M."/>
            <person name="Reinhardt R."/>
            <person name="Pringle T.H."/>
            <person name="Taylor J."/>
            <person name="Jones R.C."/>
            <person name="Nixon B."/>
            <person name="Dacheux J.L."/>
            <person name="Niwa H."/>
            <person name="Sekita Y."/>
            <person name="Huang X."/>
            <person name="Stark A."/>
            <person name="Kheradpour P."/>
            <person name="Kellis M."/>
            <person name="Flicek P."/>
            <person name="Chen Y."/>
            <person name="Webber C."/>
            <person name="Hardison R."/>
            <person name="Nelson J."/>
            <person name="Hallsworth-Pepin K."/>
            <person name="Delehaunty K."/>
            <person name="Markovic C."/>
            <person name="Minx P."/>
            <person name="Feng Y."/>
            <person name="Kremitzki C."/>
            <person name="Mitreva M."/>
            <person name="Glasscock J."/>
            <person name="Wylie T."/>
            <person name="Wohldmann P."/>
            <person name="Thiru P."/>
            <person name="Nhan M.N."/>
            <person name="Pohl C.S."/>
            <person name="Smith S.M."/>
            <person name="Hou S."/>
            <person name="Nefedov M."/>
            <person name="de Jong P.J."/>
            <person name="Renfree M.B."/>
            <person name="Mardis E.R."/>
            <person name="Wilson R.K."/>
        </authorList>
    </citation>
    <scope>NUCLEOTIDE SEQUENCE [LARGE SCALE GENOMIC DNA]</scope>
    <source>
        <strain evidence="6 7">Glennie</strain>
    </source>
</reference>
<dbReference type="InterPro" id="IPR020635">
    <property type="entry name" value="Tyr_kinase_cat_dom"/>
</dbReference>
<dbReference type="Ensembl" id="ENSOANT00000020388.2">
    <property type="protein sequence ID" value="ENSOANP00000020385.2"/>
    <property type="gene ID" value="ENSOANG00000012889.2"/>
</dbReference>
<evidence type="ECO:0000313" key="7">
    <source>
        <dbReference type="Proteomes" id="UP000002279"/>
    </source>
</evidence>
<organism evidence="6 7">
    <name type="scientific">Ornithorhynchus anatinus</name>
    <name type="common">Duckbill platypus</name>
    <dbReference type="NCBI Taxonomy" id="9258"/>
    <lineage>
        <taxon>Eukaryota</taxon>
        <taxon>Metazoa</taxon>
        <taxon>Chordata</taxon>
        <taxon>Craniata</taxon>
        <taxon>Vertebrata</taxon>
        <taxon>Euteleostomi</taxon>
        <taxon>Mammalia</taxon>
        <taxon>Monotremata</taxon>
        <taxon>Ornithorhynchidae</taxon>
        <taxon>Ornithorhynchus</taxon>
    </lineage>
</organism>
<dbReference type="InterPro" id="IPR001245">
    <property type="entry name" value="Ser-Thr/Tyr_kinase_cat_dom"/>
</dbReference>
<dbReference type="Gene3D" id="3.30.200.20">
    <property type="entry name" value="Phosphorylase Kinase, domain 1"/>
    <property type="match status" value="1"/>
</dbReference>
<evidence type="ECO:0000256" key="1">
    <source>
        <dbReference type="ARBA" id="ARBA00022679"/>
    </source>
</evidence>
<dbReference type="FunCoup" id="F6SA83">
    <property type="interactions" value="420"/>
</dbReference>